<dbReference type="eggNOG" id="ENOG50342P3">
    <property type="taxonomic scope" value="Bacteria"/>
</dbReference>
<reference evidence="1 2" key="1">
    <citation type="submission" date="2010-08" db="EMBL/GenBank/DDBJ databases">
        <authorList>
            <person name="Weinstock G."/>
            <person name="Sodergren E."/>
            <person name="Clifton S."/>
            <person name="Fulton L."/>
            <person name="Fulton B."/>
            <person name="Courtney L."/>
            <person name="Fronick C."/>
            <person name="Harrison M."/>
            <person name="Strong C."/>
            <person name="Farmer C."/>
            <person name="Delahaunty K."/>
            <person name="Markovic C."/>
            <person name="Hall O."/>
            <person name="Minx P."/>
            <person name="Tomlinson C."/>
            <person name="Mitreva M."/>
            <person name="Hou S."/>
            <person name="Chen J."/>
            <person name="Wollam A."/>
            <person name="Pepin K.H."/>
            <person name="Johnson M."/>
            <person name="Bhonagiri V."/>
            <person name="Zhang X."/>
            <person name="Suruliraj S."/>
            <person name="Warren W."/>
            <person name="Chinwalla A."/>
            <person name="Mardis E.R."/>
            <person name="Wilson R.K."/>
        </authorList>
    </citation>
    <scope>NUCLEOTIDE SEQUENCE [LARGE SCALE GENOMIC DNA]</scope>
    <source>
        <strain evidence="1 2">F0359</strain>
    </source>
</reference>
<dbReference type="OrthoDB" id="1625294at2"/>
<protein>
    <submittedName>
        <fullName evidence="1">Prepilin-type cleavage/methylation N-terminal domain protein</fullName>
    </submittedName>
</protein>
<dbReference type="EMBL" id="AECS01000039">
    <property type="protein sequence ID" value="EFQ03576.1"/>
    <property type="molecule type" value="Genomic_DNA"/>
</dbReference>
<proteinExistence type="predicted"/>
<comment type="caution">
    <text evidence="1">The sequence shown here is derived from an EMBL/GenBank/DDBJ whole genome shotgun (WGS) entry which is preliminary data.</text>
</comment>
<dbReference type="AlphaFoldDB" id="E2ZDL4"/>
<accession>E2ZDL4</accession>
<dbReference type="Proteomes" id="UP000003195">
    <property type="component" value="Unassembled WGS sequence"/>
</dbReference>
<sequence length="143" mass="15917">MKKNGYLLTELIVVLALAAIVSTMAAPVAVHRRRNQYAVDTTVSELVTEMRCLRTRSIGNRGQYGAGKLYVRPKEYVLTTDPLTVRKEQAFPKGVSVKGTGIVSFDGDGRPEGKTMHLVVETDDERYKRHIIIAAQTGRIRTE</sequence>
<dbReference type="STRING" id="706434.HMPREF9429_01518"/>
<evidence type="ECO:0000313" key="1">
    <source>
        <dbReference type="EMBL" id="EFQ03576.1"/>
    </source>
</evidence>
<dbReference type="HOGENOM" id="CLU_1803884_0_0_9"/>
<dbReference type="RefSeq" id="WP_006942783.1">
    <property type="nucleotide sequence ID" value="NZ_GL538208.1"/>
</dbReference>
<gene>
    <name evidence="1" type="ORF">HMPREF9429_01518</name>
</gene>
<keyword evidence="2" id="KW-1185">Reference proteome</keyword>
<organism evidence="1 2">
    <name type="scientific">Megasphaera micronuciformis F0359</name>
    <dbReference type="NCBI Taxonomy" id="706434"/>
    <lineage>
        <taxon>Bacteria</taxon>
        <taxon>Bacillati</taxon>
        <taxon>Bacillota</taxon>
        <taxon>Negativicutes</taxon>
        <taxon>Veillonellales</taxon>
        <taxon>Veillonellaceae</taxon>
        <taxon>Megasphaera</taxon>
    </lineage>
</organism>
<evidence type="ECO:0000313" key="2">
    <source>
        <dbReference type="Proteomes" id="UP000003195"/>
    </source>
</evidence>
<name>E2ZDL4_9FIRM</name>